<dbReference type="AlphaFoldDB" id="A0A813JL71"/>
<evidence type="ECO:0000313" key="2">
    <source>
        <dbReference type="Proteomes" id="UP000626109"/>
    </source>
</evidence>
<sequence>MGPFFRKRRACSSRSDGSWQRAPRALALVVALACSQLATGGCRGKGAGFLYFTPSPLHSSQSLSRGQFVEGAVFRDGPGLEDASRLQLAAAGKDDKEHSGKGWLERIGDGVKSLLGLQPKEESKPAVRSPQDSSIASPFSGLQGGLIKALLKPLVGMFGSMMQDSQDDTQRVLAEAQGALLRSGRFGSRVECGPILGQSYSSMNINGQKSAQVQLQFQFQGEGRSGTASCSAKIQGDGSVELTNLQADGESLDVSIAQGGAGQGGVIDVDR</sequence>
<organism evidence="1 2">
    <name type="scientific">Polarella glacialis</name>
    <name type="common">Dinoflagellate</name>
    <dbReference type="NCBI Taxonomy" id="89957"/>
    <lineage>
        <taxon>Eukaryota</taxon>
        <taxon>Sar</taxon>
        <taxon>Alveolata</taxon>
        <taxon>Dinophyceae</taxon>
        <taxon>Suessiales</taxon>
        <taxon>Suessiaceae</taxon>
        <taxon>Polarella</taxon>
    </lineage>
</organism>
<dbReference type="EMBL" id="CAJNNW010026290">
    <property type="protein sequence ID" value="CAE8684230.1"/>
    <property type="molecule type" value="Genomic_DNA"/>
</dbReference>
<name>A0A813JL71_POLGL</name>
<accession>A0A813JL71</accession>
<dbReference type="Proteomes" id="UP000626109">
    <property type="component" value="Unassembled WGS sequence"/>
</dbReference>
<protein>
    <submittedName>
        <fullName evidence="1">Uncharacterized protein</fullName>
    </submittedName>
</protein>
<reference evidence="1" key="1">
    <citation type="submission" date="2021-02" db="EMBL/GenBank/DDBJ databases">
        <authorList>
            <person name="Dougan E. K."/>
            <person name="Rhodes N."/>
            <person name="Thang M."/>
            <person name="Chan C."/>
        </authorList>
    </citation>
    <scope>NUCLEOTIDE SEQUENCE</scope>
</reference>
<proteinExistence type="predicted"/>
<gene>
    <name evidence="1" type="ORF">PGLA2088_LOCUS23871</name>
</gene>
<comment type="caution">
    <text evidence="1">The sequence shown here is derived from an EMBL/GenBank/DDBJ whole genome shotgun (WGS) entry which is preliminary data.</text>
</comment>
<evidence type="ECO:0000313" key="1">
    <source>
        <dbReference type="EMBL" id="CAE8684230.1"/>
    </source>
</evidence>